<evidence type="ECO:0000313" key="9">
    <source>
        <dbReference type="EMBL" id="CAD9809862.1"/>
    </source>
</evidence>
<comment type="similarity">
    <text evidence="2 6">Belongs to the acyl-CoA dehydrogenase family.</text>
</comment>
<dbReference type="InterPro" id="IPR006091">
    <property type="entry name" value="Acyl-CoA_Oxase/DH_mid-dom"/>
</dbReference>
<evidence type="ECO:0000259" key="7">
    <source>
        <dbReference type="Pfam" id="PF00441"/>
    </source>
</evidence>
<dbReference type="SUPFAM" id="SSF56645">
    <property type="entry name" value="Acyl-CoA dehydrogenase NM domain-like"/>
    <property type="match status" value="1"/>
</dbReference>
<dbReference type="GO" id="GO:0005737">
    <property type="term" value="C:cytoplasm"/>
    <property type="evidence" value="ECO:0007669"/>
    <property type="project" value="TreeGrafter"/>
</dbReference>
<evidence type="ECO:0000256" key="3">
    <source>
        <dbReference type="ARBA" id="ARBA00022630"/>
    </source>
</evidence>
<name>A0A7S2U6D4_9STRA</name>
<dbReference type="InterPro" id="IPR006089">
    <property type="entry name" value="Acyl-CoA_DH_CS"/>
</dbReference>
<evidence type="ECO:0000256" key="5">
    <source>
        <dbReference type="ARBA" id="ARBA00023002"/>
    </source>
</evidence>
<organism evidence="9">
    <name type="scientific">Attheya septentrionalis</name>
    <dbReference type="NCBI Taxonomy" id="420275"/>
    <lineage>
        <taxon>Eukaryota</taxon>
        <taxon>Sar</taxon>
        <taxon>Stramenopiles</taxon>
        <taxon>Ochrophyta</taxon>
        <taxon>Bacillariophyta</taxon>
        <taxon>Coscinodiscophyceae</taxon>
        <taxon>Chaetocerotophycidae</taxon>
        <taxon>Chaetocerotales</taxon>
        <taxon>Attheyaceae</taxon>
        <taxon>Attheya</taxon>
    </lineage>
</organism>
<dbReference type="InterPro" id="IPR009075">
    <property type="entry name" value="AcylCo_DH/oxidase_C"/>
</dbReference>
<dbReference type="PANTHER" id="PTHR48083">
    <property type="entry name" value="MEDIUM-CHAIN SPECIFIC ACYL-COA DEHYDROGENASE, MITOCHONDRIAL-RELATED"/>
    <property type="match status" value="1"/>
</dbReference>
<dbReference type="InterPro" id="IPR036250">
    <property type="entry name" value="AcylCo_DH-like_C"/>
</dbReference>
<dbReference type="Gene3D" id="1.20.140.10">
    <property type="entry name" value="Butyryl-CoA Dehydrogenase, subunit A, domain 3"/>
    <property type="match status" value="1"/>
</dbReference>
<dbReference type="SUPFAM" id="SSF47203">
    <property type="entry name" value="Acyl-CoA dehydrogenase C-terminal domain-like"/>
    <property type="match status" value="1"/>
</dbReference>
<gene>
    <name evidence="9" type="ORF">ASEP1449_LOCUS1685</name>
</gene>
<evidence type="ECO:0000256" key="6">
    <source>
        <dbReference type="RuleBase" id="RU362125"/>
    </source>
</evidence>
<evidence type="ECO:0008006" key="10">
    <source>
        <dbReference type="Google" id="ProtNLM"/>
    </source>
</evidence>
<evidence type="ECO:0000256" key="2">
    <source>
        <dbReference type="ARBA" id="ARBA00009347"/>
    </source>
</evidence>
<evidence type="ECO:0000259" key="8">
    <source>
        <dbReference type="Pfam" id="PF02770"/>
    </source>
</evidence>
<keyword evidence="4 6" id="KW-0274">FAD</keyword>
<dbReference type="InterPro" id="IPR009100">
    <property type="entry name" value="AcylCoA_DH/oxidase_NM_dom_sf"/>
</dbReference>
<dbReference type="InterPro" id="IPR037069">
    <property type="entry name" value="AcylCoA_DH/ox_N_sf"/>
</dbReference>
<feature type="domain" description="Acyl-CoA dehydrogenase/oxidase C-terminal" evidence="7">
    <location>
        <begin position="285"/>
        <end position="435"/>
    </location>
</feature>
<accession>A0A7S2U6D4</accession>
<evidence type="ECO:0000256" key="1">
    <source>
        <dbReference type="ARBA" id="ARBA00001974"/>
    </source>
</evidence>
<dbReference type="Gene3D" id="2.40.110.10">
    <property type="entry name" value="Butyryl-CoA Dehydrogenase, subunit A, domain 2"/>
    <property type="match status" value="1"/>
</dbReference>
<reference evidence="9" key="1">
    <citation type="submission" date="2021-01" db="EMBL/GenBank/DDBJ databases">
        <authorList>
            <person name="Corre E."/>
            <person name="Pelletier E."/>
            <person name="Niang G."/>
            <person name="Scheremetjew M."/>
            <person name="Finn R."/>
            <person name="Kale V."/>
            <person name="Holt S."/>
            <person name="Cochrane G."/>
            <person name="Meng A."/>
            <person name="Brown T."/>
            <person name="Cohen L."/>
        </authorList>
    </citation>
    <scope>NUCLEOTIDE SEQUENCE</scope>
    <source>
        <strain evidence="9">CCMP2084</strain>
    </source>
</reference>
<dbReference type="PANTHER" id="PTHR48083:SF13">
    <property type="entry name" value="ACYL-COA DEHYDROGENASE FAMILY MEMBER 11"/>
    <property type="match status" value="1"/>
</dbReference>
<evidence type="ECO:0000256" key="4">
    <source>
        <dbReference type="ARBA" id="ARBA00022827"/>
    </source>
</evidence>
<dbReference type="Pfam" id="PF00441">
    <property type="entry name" value="Acyl-CoA_dh_1"/>
    <property type="match status" value="1"/>
</dbReference>
<dbReference type="Gene3D" id="1.10.540.10">
    <property type="entry name" value="Acyl-CoA dehydrogenase/oxidase, N-terminal domain"/>
    <property type="match status" value="1"/>
</dbReference>
<dbReference type="GO" id="GO:0050660">
    <property type="term" value="F:flavin adenine dinucleotide binding"/>
    <property type="evidence" value="ECO:0007669"/>
    <property type="project" value="InterPro"/>
</dbReference>
<dbReference type="EMBL" id="HBHQ01002617">
    <property type="protein sequence ID" value="CAD9809862.1"/>
    <property type="molecule type" value="Transcribed_RNA"/>
</dbReference>
<protein>
    <recommendedName>
        <fullName evidence="10">Acyl-CoA dehydrogenase</fullName>
    </recommendedName>
</protein>
<keyword evidence="5 6" id="KW-0560">Oxidoreductase</keyword>
<dbReference type="AlphaFoldDB" id="A0A7S2U6D4"/>
<dbReference type="PROSITE" id="PS00073">
    <property type="entry name" value="ACYL_COA_DH_2"/>
    <property type="match status" value="1"/>
</dbReference>
<proteinExistence type="inferred from homology"/>
<dbReference type="GO" id="GO:0033539">
    <property type="term" value="P:fatty acid beta-oxidation using acyl-CoA dehydrogenase"/>
    <property type="evidence" value="ECO:0007669"/>
    <property type="project" value="TreeGrafter"/>
</dbReference>
<dbReference type="GO" id="GO:0003995">
    <property type="term" value="F:acyl-CoA dehydrogenase activity"/>
    <property type="evidence" value="ECO:0007669"/>
    <property type="project" value="InterPro"/>
</dbReference>
<dbReference type="Pfam" id="PF02770">
    <property type="entry name" value="Acyl-CoA_dh_M"/>
    <property type="match status" value="1"/>
</dbReference>
<sequence>MTSLQSPPSTALMHLSPEAAQLKEVLERFVREECVPAEKEYDAHVAQFSGAARWTAEAVPPCLGRLQRRAQALGLWNLFLPRPLPDFVSQMCQPYVAPALYLGNREYGILCETMGRSFLAPEACNCSAPDTGNMEVLLKHGTKAQQKRYLKPLLEGTCRSTFLMTEPDVASSDATNIQTQLIKQTGTSQYLLSGRKWWSTGAMDPRCKIALVLCKLQHSSHDALETTTGRHGAHTVVVMPMQSKGVQCVRPLTVFGYDDAPHGHAEVRLEQVQLDASHLIIGESKGFEVAQSRLGPGRIHHCMRAVGLAARCLELLLERVTDPHRNTFGTEQGMWQHSAVLEQVADSVIDLECARLLTLQCAHLMDQVGARSARDAIAGIKVRVPELCINIVDRAIQIHGGAGVSGDFILARALANLRTLRIADGPDAVHKRTIGLLHVKKQLKQMQKSKQSRL</sequence>
<dbReference type="InterPro" id="IPR046373">
    <property type="entry name" value="Acyl-CoA_Oxase/DH_mid-dom_sf"/>
</dbReference>
<keyword evidence="3 6" id="KW-0285">Flavoprotein</keyword>
<comment type="cofactor">
    <cofactor evidence="1 6">
        <name>FAD</name>
        <dbReference type="ChEBI" id="CHEBI:57692"/>
    </cofactor>
</comment>
<dbReference type="InterPro" id="IPR050741">
    <property type="entry name" value="Acyl-CoA_dehydrogenase"/>
</dbReference>
<feature type="domain" description="Acyl-CoA oxidase/dehydrogenase middle" evidence="8">
    <location>
        <begin position="162"/>
        <end position="269"/>
    </location>
</feature>